<gene>
    <name evidence="4" type="ORF">C3L33_12712</name>
</gene>
<comment type="similarity">
    <text evidence="2">Belongs to the IQD family.</text>
</comment>
<dbReference type="PANTHER" id="PTHR32295">
    <property type="entry name" value="IQ-DOMAIN 5-RELATED"/>
    <property type="match status" value="1"/>
</dbReference>
<sequence>MGFTKWIKKLFTWKKDKEKKPSSQANSLTKSGIFTRSAPVRNRVPSPESQKESDRRSPPCVPAVRPADHGVLESWMEQKKAFAVAAAAAAAELVGAVAYRRARKALKTLKGLVKVQALVRGYLVRKQTTATLHSMQLLATAQARARSQRIRMADESNSSYRIQSDHRKSTDRSDATINEILNDSIQAAGRLKPRAARFFFVAFFENIKYLSSIWLLQEMDRGMDGNIRIVEMDVGESKRSTDSGKSRSSHPQTAHTNHRPSKGPATNHAPSKQERREYLPVKPSALVNSSPRSRSMRLDPDRYFDAAQSSPQYSSSAAFMPEYPSFGDQTYHRVFTNVAYAEPERQDTSLLQPSALGLSSLSAESGRFDDYYLDTDQSSPYGSSATSKPEYLSYDYSVMAPAYMENTEPSKAILVLSLSAPRTGPGSIAGMFSRKKAPQAETRPDSNRVSSQLVGVGGSTGKERDFGSSRIGHANTVNGKSRSK</sequence>
<reference evidence="4 5" key="1">
    <citation type="journal article" date="2019" name="Genome Biol. Evol.">
        <title>The Rhododendron genome and chromosomal organization provide insight into shared whole-genome duplications across the heath family (Ericaceae).</title>
        <authorList>
            <person name="Soza V.L."/>
            <person name="Lindsley D."/>
            <person name="Waalkes A."/>
            <person name="Ramage E."/>
            <person name="Patwardhan R.P."/>
            <person name="Burton J.N."/>
            <person name="Adey A."/>
            <person name="Kumar A."/>
            <person name="Qiu R."/>
            <person name="Shendure J."/>
            <person name="Hall B."/>
        </authorList>
    </citation>
    <scope>NUCLEOTIDE SEQUENCE [LARGE SCALE GENOMIC DNA]</scope>
    <source>
        <strain evidence="4">RSF 1966-606</strain>
    </source>
</reference>
<evidence type="ECO:0008006" key="6">
    <source>
        <dbReference type="Google" id="ProtNLM"/>
    </source>
</evidence>
<dbReference type="PROSITE" id="PS50096">
    <property type="entry name" value="IQ"/>
    <property type="match status" value="1"/>
</dbReference>
<dbReference type="Proteomes" id="UP000428333">
    <property type="component" value="Linkage Group LG07"/>
</dbReference>
<name>A0A6A4L4V3_9ERIC</name>
<dbReference type="GO" id="GO:0005516">
    <property type="term" value="F:calmodulin binding"/>
    <property type="evidence" value="ECO:0007669"/>
    <property type="project" value="UniProtKB-KW"/>
</dbReference>
<dbReference type="AlphaFoldDB" id="A0A6A4L4V3"/>
<accession>A0A6A4L4V3</accession>
<evidence type="ECO:0000256" key="1">
    <source>
        <dbReference type="ARBA" id="ARBA00022860"/>
    </source>
</evidence>
<feature type="region of interest" description="Disordered" evidence="3">
    <location>
        <begin position="154"/>
        <end position="174"/>
    </location>
</feature>
<evidence type="ECO:0000313" key="5">
    <source>
        <dbReference type="Proteomes" id="UP000428333"/>
    </source>
</evidence>
<organism evidence="4 5">
    <name type="scientific">Rhododendron williamsianum</name>
    <dbReference type="NCBI Taxonomy" id="262921"/>
    <lineage>
        <taxon>Eukaryota</taxon>
        <taxon>Viridiplantae</taxon>
        <taxon>Streptophyta</taxon>
        <taxon>Embryophyta</taxon>
        <taxon>Tracheophyta</taxon>
        <taxon>Spermatophyta</taxon>
        <taxon>Magnoliopsida</taxon>
        <taxon>eudicotyledons</taxon>
        <taxon>Gunneridae</taxon>
        <taxon>Pentapetalae</taxon>
        <taxon>asterids</taxon>
        <taxon>Ericales</taxon>
        <taxon>Ericaceae</taxon>
        <taxon>Ericoideae</taxon>
        <taxon>Rhodoreae</taxon>
        <taxon>Rhododendron</taxon>
    </lineage>
</organism>
<comment type="caution">
    <text evidence="4">The sequence shown here is derived from an EMBL/GenBank/DDBJ whole genome shotgun (WGS) entry which is preliminary data.</text>
</comment>
<feature type="compositionally biased region" description="Basic and acidic residues" evidence="3">
    <location>
        <begin position="235"/>
        <end position="245"/>
    </location>
</feature>
<feature type="region of interest" description="Disordered" evidence="3">
    <location>
        <begin position="233"/>
        <end position="297"/>
    </location>
</feature>
<dbReference type="PANTHER" id="PTHR32295:SF208">
    <property type="entry name" value="IQ CALMODULIN-BINDING MOTIF PROTEIN"/>
    <property type="match status" value="1"/>
</dbReference>
<proteinExistence type="inferred from homology"/>
<keyword evidence="1" id="KW-0112">Calmodulin-binding</keyword>
<dbReference type="EMBL" id="QEFC01001853">
    <property type="protein sequence ID" value="KAE9455396.1"/>
    <property type="molecule type" value="Genomic_DNA"/>
</dbReference>
<keyword evidence="5" id="KW-1185">Reference proteome</keyword>
<evidence type="ECO:0000313" key="4">
    <source>
        <dbReference type="EMBL" id="KAE9455396.1"/>
    </source>
</evidence>
<feature type="non-terminal residue" evidence="4">
    <location>
        <position position="1"/>
    </location>
</feature>
<feature type="region of interest" description="Disordered" evidence="3">
    <location>
        <begin position="427"/>
        <end position="484"/>
    </location>
</feature>
<feature type="compositionally biased region" description="Polar residues" evidence="3">
    <location>
        <begin position="22"/>
        <end position="34"/>
    </location>
</feature>
<feature type="compositionally biased region" description="Basic and acidic residues" evidence="3">
    <location>
        <begin position="163"/>
        <end position="174"/>
    </location>
</feature>
<dbReference type="OrthoDB" id="694295at2759"/>
<feature type="region of interest" description="Disordered" evidence="3">
    <location>
        <begin position="15"/>
        <end position="65"/>
    </location>
</feature>
<protein>
    <recommendedName>
        <fullName evidence="6">DUF4005 domain-containing protein</fullName>
    </recommendedName>
</protein>
<evidence type="ECO:0000256" key="3">
    <source>
        <dbReference type="SAM" id="MobiDB-lite"/>
    </source>
</evidence>
<evidence type="ECO:0000256" key="2">
    <source>
        <dbReference type="ARBA" id="ARBA00024341"/>
    </source>
</evidence>
<feature type="compositionally biased region" description="Polar residues" evidence="3">
    <location>
        <begin position="475"/>
        <end position="484"/>
    </location>
</feature>